<dbReference type="Pfam" id="PF00313">
    <property type="entry name" value="CSD"/>
    <property type="match status" value="1"/>
</dbReference>
<dbReference type="GO" id="GO:0005829">
    <property type="term" value="C:cytosol"/>
    <property type="evidence" value="ECO:0007669"/>
    <property type="project" value="UniProtKB-ARBA"/>
</dbReference>
<dbReference type="PROSITE" id="PS00352">
    <property type="entry name" value="CSD_1"/>
    <property type="match status" value="1"/>
</dbReference>
<name>A0A1C3WG64_9HYPH</name>
<dbReference type="GO" id="GO:0003676">
    <property type="term" value="F:nucleic acid binding"/>
    <property type="evidence" value="ECO:0007669"/>
    <property type="project" value="InterPro"/>
</dbReference>
<dbReference type="PANTHER" id="PTHR11544">
    <property type="entry name" value="COLD SHOCK DOMAIN CONTAINING PROTEINS"/>
    <property type="match status" value="1"/>
</dbReference>
<dbReference type="RefSeq" id="WP_075856869.1">
    <property type="nucleotide sequence ID" value="NZ_FMAC01000018.1"/>
</dbReference>
<dbReference type="AlphaFoldDB" id="A0A1C3WG64"/>
<evidence type="ECO:0000313" key="5">
    <source>
        <dbReference type="EMBL" id="SCB39072.1"/>
    </source>
</evidence>
<feature type="domain" description="CSD" evidence="4">
    <location>
        <begin position="1"/>
        <end position="66"/>
    </location>
</feature>
<evidence type="ECO:0000256" key="1">
    <source>
        <dbReference type="ARBA" id="ARBA00004496"/>
    </source>
</evidence>
<proteinExistence type="predicted"/>
<dbReference type="Gene3D" id="2.40.50.140">
    <property type="entry name" value="Nucleic acid-binding proteins"/>
    <property type="match status" value="1"/>
</dbReference>
<dbReference type="CDD" id="cd04458">
    <property type="entry name" value="CSP_CDS"/>
    <property type="match status" value="1"/>
</dbReference>
<evidence type="ECO:0000313" key="6">
    <source>
        <dbReference type="Proteomes" id="UP000186228"/>
    </source>
</evidence>
<keyword evidence="6" id="KW-1185">Reference proteome</keyword>
<comment type="subcellular location">
    <subcellularLocation>
        <location evidence="1 3">Cytoplasm</location>
    </subcellularLocation>
</comment>
<dbReference type="OrthoDB" id="9801074at2"/>
<dbReference type="SUPFAM" id="SSF50249">
    <property type="entry name" value="Nucleic acid-binding proteins"/>
    <property type="match status" value="1"/>
</dbReference>
<dbReference type="STRING" id="52131.GA0061100_11858"/>
<dbReference type="PRINTS" id="PR00050">
    <property type="entry name" value="COLDSHOCK"/>
</dbReference>
<dbReference type="InterPro" id="IPR011129">
    <property type="entry name" value="CSD"/>
</dbReference>
<dbReference type="InterPro" id="IPR012340">
    <property type="entry name" value="NA-bd_OB-fold"/>
</dbReference>
<dbReference type="SMART" id="SM00357">
    <property type="entry name" value="CSP"/>
    <property type="match status" value="1"/>
</dbReference>
<evidence type="ECO:0000259" key="4">
    <source>
        <dbReference type="PROSITE" id="PS51857"/>
    </source>
</evidence>
<evidence type="ECO:0000256" key="3">
    <source>
        <dbReference type="RuleBase" id="RU000408"/>
    </source>
</evidence>
<accession>A0A1C3WG64</accession>
<dbReference type="PROSITE" id="PS51857">
    <property type="entry name" value="CSD_2"/>
    <property type="match status" value="1"/>
</dbReference>
<dbReference type="PIRSF" id="PIRSF002599">
    <property type="entry name" value="Cold_shock_A"/>
    <property type="match status" value="1"/>
</dbReference>
<keyword evidence="2" id="KW-0963">Cytoplasm</keyword>
<dbReference type="EMBL" id="FMAC01000018">
    <property type="protein sequence ID" value="SCB39072.1"/>
    <property type="molecule type" value="Genomic_DNA"/>
</dbReference>
<evidence type="ECO:0000256" key="2">
    <source>
        <dbReference type="ARBA" id="ARBA00022490"/>
    </source>
</evidence>
<sequence length="67" mass="7173">MPVGTVKFFNNEKGFGFIAPDDGGVDVFLHISALQSNGSLDKGTKVAYDLGQDRRTGESKAENVNVL</sequence>
<protein>
    <submittedName>
        <fullName evidence="5">Cold shock protein (Beta-ribbon, CspA family)</fullName>
    </submittedName>
</protein>
<dbReference type="InterPro" id="IPR002059">
    <property type="entry name" value="CSP_DNA-bd"/>
</dbReference>
<reference evidence="6" key="1">
    <citation type="submission" date="2016-08" db="EMBL/GenBank/DDBJ databases">
        <authorList>
            <person name="Varghese N."/>
            <person name="Submissions Spin"/>
        </authorList>
    </citation>
    <scope>NUCLEOTIDE SEQUENCE [LARGE SCALE GENOMIC DNA]</scope>
    <source>
        <strain evidence="6">CCBAU 57015</strain>
    </source>
</reference>
<dbReference type="InterPro" id="IPR019844">
    <property type="entry name" value="CSD_CS"/>
</dbReference>
<organism evidence="5 6">
    <name type="scientific">Rhizobium hainanense</name>
    <dbReference type="NCBI Taxonomy" id="52131"/>
    <lineage>
        <taxon>Bacteria</taxon>
        <taxon>Pseudomonadati</taxon>
        <taxon>Pseudomonadota</taxon>
        <taxon>Alphaproteobacteria</taxon>
        <taxon>Hyphomicrobiales</taxon>
        <taxon>Rhizobiaceae</taxon>
        <taxon>Rhizobium/Agrobacterium group</taxon>
        <taxon>Rhizobium</taxon>
    </lineage>
</organism>
<dbReference type="InterPro" id="IPR012156">
    <property type="entry name" value="Cold_shock_CspA"/>
</dbReference>
<gene>
    <name evidence="5" type="ORF">GA0061100_11858</name>
</gene>
<dbReference type="InterPro" id="IPR050181">
    <property type="entry name" value="Cold_shock_domain"/>
</dbReference>
<dbReference type="Proteomes" id="UP000186228">
    <property type="component" value="Unassembled WGS sequence"/>
</dbReference>